<organism evidence="3 4">
    <name type="scientific">Komagataeibacter diospyri</name>
    <dbReference type="NCBI Taxonomy" id="1932662"/>
    <lineage>
        <taxon>Bacteria</taxon>
        <taxon>Pseudomonadati</taxon>
        <taxon>Pseudomonadota</taxon>
        <taxon>Alphaproteobacteria</taxon>
        <taxon>Acetobacterales</taxon>
        <taxon>Acetobacteraceae</taxon>
        <taxon>Komagataeibacter</taxon>
    </lineage>
</organism>
<comment type="caution">
    <text evidence="3">The sequence shown here is derived from an EMBL/GenBank/DDBJ whole genome shotgun (WGS) entry which is preliminary data.</text>
</comment>
<feature type="region of interest" description="Disordered" evidence="1">
    <location>
        <begin position="27"/>
        <end position="95"/>
    </location>
</feature>
<feature type="compositionally biased region" description="Polar residues" evidence="1">
    <location>
        <begin position="38"/>
        <end position="55"/>
    </location>
</feature>
<proteinExistence type="predicted"/>
<sequence length="95" mass="10327">MSCSTNMKWLYLAVMICSFPLTAHAQFATPRSSPGKPVTTTPPVHDQNGSGTGTSERQHMKTHKKHEQYPSGQSSTGPEPVTGDQNRTEQAAPMQ</sequence>
<protein>
    <recommendedName>
        <fullName evidence="5">Secreted protein</fullName>
    </recommendedName>
</protein>
<accession>A0A4P5NVW5</accession>
<evidence type="ECO:0000313" key="3">
    <source>
        <dbReference type="EMBL" id="GCE85084.1"/>
    </source>
</evidence>
<evidence type="ECO:0000313" key="4">
    <source>
        <dbReference type="Proteomes" id="UP000315095"/>
    </source>
</evidence>
<keyword evidence="4" id="KW-1185">Reference proteome</keyword>
<gene>
    <name evidence="3" type="ORF">MSKU9_3225</name>
</gene>
<feature type="signal peptide" evidence="2">
    <location>
        <begin position="1"/>
        <end position="25"/>
    </location>
</feature>
<name>A0A4P5NVW5_9PROT</name>
<accession>A0A4P5NXL2</accession>
<reference evidence="4" key="1">
    <citation type="submission" date="2017-01" db="EMBL/GenBank/DDBJ databases">
        <title>Komagataeibacter sp. MSKU9 whole genome sequencing project.</title>
        <authorList>
            <person name="Matsutani M."/>
            <person name="Naloka K."/>
            <person name="Theeragool G."/>
            <person name="Yakushi T."/>
            <person name="Matsushita K."/>
        </authorList>
    </citation>
    <scope>NUCLEOTIDE SEQUENCE [LARGE SCALE GENOMIC DNA]</scope>
    <source>
        <strain evidence="4">MSKU9</strain>
    </source>
</reference>
<keyword evidence="2" id="KW-0732">Signal</keyword>
<evidence type="ECO:0000256" key="2">
    <source>
        <dbReference type="SAM" id="SignalP"/>
    </source>
</evidence>
<dbReference type="Proteomes" id="UP000315095">
    <property type="component" value="Unassembled WGS sequence"/>
</dbReference>
<feature type="compositionally biased region" description="Polar residues" evidence="1">
    <location>
        <begin position="70"/>
        <end position="89"/>
    </location>
</feature>
<dbReference type="AlphaFoldDB" id="A0A4P5NVW5"/>
<feature type="chain" id="PRO_5030096240" description="Secreted protein" evidence="2">
    <location>
        <begin position="26"/>
        <end position="95"/>
    </location>
</feature>
<dbReference type="EMBL" id="BDLU01000070">
    <property type="protein sequence ID" value="GCE85084.1"/>
    <property type="molecule type" value="Genomic_DNA"/>
</dbReference>
<evidence type="ECO:0008006" key="5">
    <source>
        <dbReference type="Google" id="ProtNLM"/>
    </source>
</evidence>
<evidence type="ECO:0000256" key="1">
    <source>
        <dbReference type="SAM" id="MobiDB-lite"/>
    </source>
</evidence>